<protein>
    <submittedName>
        <fullName evidence="8">Putative tartrate transporter</fullName>
    </submittedName>
</protein>
<dbReference type="Pfam" id="PF07690">
    <property type="entry name" value="MFS_1"/>
    <property type="match status" value="1"/>
</dbReference>
<name>A0A7Z7JAQ8_9BURK</name>
<proteinExistence type="predicted"/>
<organism evidence="8 9">
    <name type="scientific">Cupriavidus taiwanensis</name>
    <dbReference type="NCBI Taxonomy" id="164546"/>
    <lineage>
        <taxon>Bacteria</taxon>
        <taxon>Pseudomonadati</taxon>
        <taxon>Pseudomonadota</taxon>
        <taxon>Betaproteobacteria</taxon>
        <taxon>Burkholderiales</taxon>
        <taxon>Burkholderiaceae</taxon>
        <taxon>Cupriavidus</taxon>
    </lineage>
</organism>
<feature type="transmembrane region" description="Helical" evidence="6">
    <location>
        <begin position="157"/>
        <end position="180"/>
    </location>
</feature>
<evidence type="ECO:0000313" key="8">
    <source>
        <dbReference type="EMBL" id="SPC21272.1"/>
    </source>
</evidence>
<evidence type="ECO:0000256" key="6">
    <source>
        <dbReference type="SAM" id="Phobius"/>
    </source>
</evidence>
<sequence length="441" mass="47111">MSLAKPAMPQSPGHAGALPDAADTAFAKVTRRIVPFIVLCYFFSYLDRVNVGFAKLQMQQALGLSDVVYGFGAGIFFWGYMLCQVPSSLLIYRFGMRRCMAAIMILWGLVSAATMFVTTPVEFYAARFLLGVTEAGFFPAAVMYLNKWYPADRQSRIMSILFLAMPLGMVLGGPVSGALMSVTHDLHGLDGWQWMFLIEALPAILLGLLLLRMLPEAPEAASWLTPAEAATITRTLSTENAKKNTRFVAALKSPILWVLMAICLLFNIGNYGLVFWLPTIIQSTGMSSPLEIAVLTAIPYAVACVAMNLNAAHAERTGERRLHAALPLLVAAAGMWASTLFPHDTVLAMVFLTIGISGLMSTLSMFWSLPGRVLAGTAAAGGIAMINSAASLAGLIGPVLMGGIKQSTGSISLGVLALAGLMLAAAVLLLAIPRQLMQSRS</sequence>
<dbReference type="GO" id="GO:0016020">
    <property type="term" value="C:membrane"/>
    <property type="evidence" value="ECO:0007669"/>
    <property type="project" value="UniProtKB-SubCell"/>
</dbReference>
<evidence type="ECO:0000313" key="9">
    <source>
        <dbReference type="Proteomes" id="UP000257139"/>
    </source>
</evidence>
<feature type="transmembrane region" description="Helical" evidence="6">
    <location>
        <begin position="99"/>
        <end position="118"/>
    </location>
</feature>
<feature type="domain" description="Major facilitator superfamily (MFS) profile" evidence="7">
    <location>
        <begin position="33"/>
        <end position="437"/>
    </location>
</feature>
<feature type="transmembrane region" description="Helical" evidence="6">
    <location>
        <begin position="322"/>
        <end position="341"/>
    </location>
</feature>
<evidence type="ECO:0000256" key="2">
    <source>
        <dbReference type="ARBA" id="ARBA00022448"/>
    </source>
</evidence>
<keyword evidence="5 6" id="KW-0472">Membrane</keyword>
<dbReference type="InterPro" id="IPR011701">
    <property type="entry name" value="MFS"/>
</dbReference>
<dbReference type="InterPro" id="IPR020846">
    <property type="entry name" value="MFS_dom"/>
</dbReference>
<dbReference type="Proteomes" id="UP000257139">
    <property type="component" value="Chromosome CBM2594_b"/>
</dbReference>
<accession>A0A7Z7JAQ8</accession>
<reference evidence="8 9" key="1">
    <citation type="submission" date="2018-01" db="EMBL/GenBank/DDBJ databases">
        <authorList>
            <person name="Clerissi C."/>
        </authorList>
    </citation>
    <scope>NUCLEOTIDE SEQUENCE [LARGE SCALE GENOMIC DNA]</scope>
    <source>
        <strain evidence="8">Cupriavidus taiwanensis STM 6021</strain>
    </source>
</reference>
<feature type="transmembrane region" description="Helical" evidence="6">
    <location>
        <begin position="410"/>
        <end position="432"/>
    </location>
</feature>
<feature type="transmembrane region" description="Helical" evidence="6">
    <location>
        <begin position="67"/>
        <end position="92"/>
    </location>
</feature>
<dbReference type="GO" id="GO:0022857">
    <property type="term" value="F:transmembrane transporter activity"/>
    <property type="evidence" value="ECO:0007669"/>
    <property type="project" value="InterPro"/>
</dbReference>
<dbReference type="EMBL" id="LT978514">
    <property type="protein sequence ID" value="SPC21272.1"/>
    <property type="molecule type" value="Genomic_DNA"/>
</dbReference>
<dbReference type="PANTHER" id="PTHR43791:SF36">
    <property type="entry name" value="TRANSPORTER, PUTATIVE (AFU_ORTHOLOGUE AFUA_6G08340)-RELATED"/>
    <property type="match status" value="1"/>
</dbReference>
<feature type="transmembrane region" description="Helical" evidence="6">
    <location>
        <begin position="192"/>
        <end position="211"/>
    </location>
</feature>
<dbReference type="AlphaFoldDB" id="A0A7Z7JAQ8"/>
<feature type="transmembrane region" description="Helical" evidence="6">
    <location>
        <begin position="379"/>
        <end position="404"/>
    </location>
</feature>
<gene>
    <name evidence="8" type="primary">ttuB</name>
    <name evidence="8" type="ORF">CBM2594_B10376</name>
</gene>
<dbReference type="CDD" id="cd17319">
    <property type="entry name" value="MFS_ExuT_GudP_like"/>
    <property type="match status" value="1"/>
</dbReference>
<feature type="transmembrane region" description="Helical" evidence="6">
    <location>
        <begin position="290"/>
        <end position="310"/>
    </location>
</feature>
<feature type="transmembrane region" description="Helical" evidence="6">
    <location>
        <begin position="347"/>
        <end position="367"/>
    </location>
</feature>
<keyword evidence="3 6" id="KW-0812">Transmembrane</keyword>
<dbReference type="SUPFAM" id="SSF103473">
    <property type="entry name" value="MFS general substrate transporter"/>
    <property type="match status" value="1"/>
</dbReference>
<evidence type="ECO:0000256" key="1">
    <source>
        <dbReference type="ARBA" id="ARBA00004141"/>
    </source>
</evidence>
<evidence type="ECO:0000256" key="4">
    <source>
        <dbReference type="ARBA" id="ARBA00022989"/>
    </source>
</evidence>
<evidence type="ECO:0000259" key="7">
    <source>
        <dbReference type="PROSITE" id="PS50850"/>
    </source>
</evidence>
<dbReference type="FunFam" id="1.20.1250.20:FF:000018">
    <property type="entry name" value="MFS transporter permease"/>
    <property type="match status" value="1"/>
</dbReference>
<keyword evidence="2" id="KW-0813">Transport</keyword>
<evidence type="ECO:0000256" key="5">
    <source>
        <dbReference type="ARBA" id="ARBA00023136"/>
    </source>
</evidence>
<evidence type="ECO:0000256" key="3">
    <source>
        <dbReference type="ARBA" id="ARBA00022692"/>
    </source>
</evidence>
<comment type="subcellular location">
    <subcellularLocation>
        <location evidence="1">Membrane</location>
        <topology evidence="1">Multi-pass membrane protein</topology>
    </subcellularLocation>
</comment>
<keyword evidence="4 6" id="KW-1133">Transmembrane helix</keyword>
<dbReference type="InterPro" id="IPR036259">
    <property type="entry name" value="MFS_trans_sf"/>
</dbReference>
<feature type="transmembrane region" description="Helical" evidence="6">
    <location>
        <begin position="255"/>
        <end position="278"/>
    </location>
</feature>
<dbReference type="Gene3D" id="1.20.1250.20">
    <property type="entry name" value="MFS general substrate transporter like domains"/>
    <property type="match status" value="2"/>
</dbReference>
<dbReference type="PANTHER" id="PTHR43791">
    <property type="entry name" value="PERMEASE-RELATED"/>
    <property type="match status" value="1"/>
</dbReference>
<dbReference type="PROSITE" id="PS50850">
    <property type="entry name" value="MFS"/>
    <property type="match status" value="1"/>
</dbReference>
<dbReference type="RefSeq" id="WP_025585369.1">
    <property type="nucleotide sequence ID" value="NZ_LT976872.1"/>
</dbReference>
<feature type="transmembrane region" description="Helical" evidence="6">
    <location>
        <begin position="124"/>
        <end position="145"/>
    </location>
</feature>